<dbReference type="EMBL" id="CP022315">
    <property type="protein sequence ID" value="ASK63706.1"/>
    <property type="molecule type" value="Genomic_DNA"/>
</dbReference>
<dbReference type="OrthoDB" id="9807022at2"/>
<feature type="transmembrane region" description="Helical" evidence="3">
    <location>
        <begin position="252"/>
        <end position="269"/>
    </location>
</feature>
<dbReference type="RefSeq" id="WP_089062965.1">
    <property type="nucleotide sequence ID" value="NZ_CP022315.1"/>
</dbReference>
<keyword evidence="5" id="KW-0012">Acyltransferase</keyword>
<name>A0A220U726_9BACI</name>
<keyword evidence="3" id="KW-0812">Transmembrane</keyword>
<proteinExistence type="inferred from homology"/>
<dbReference type="AlphaFoldDB" id="A0A220U726"/>
<dbReference type="InterPro" id="IPR002656">
    <property type="entry name" value="Acyl_transf_3_dom"/>
</dbReference>
<dbReference type="KEGG" id="vil:CFK37_16845"/>
<evidence type="ECO:0000256" key="3">
    <source>
        <dbReference type="SAM" id="Phobius"/>
    </source>
</evidence>
<comment type="subcellular location">
    <subcellularLocation>
        <location evidence="1">Membrane</location>
    </subcellularLocation>
</comment>
<evidence type="ECO:0000313" key="5">
    <source>
        <dbReference type="EMBL" id="ASK63706.1"/>
    </source>
</evidence>
<feature type="transmembrane region" description="Helical" evidence="3">
    <location>
        <begin position="226"/>
        <end position="246"/>
    </location>
</feature>
<feature type="transmembrane region" description="Helical" evidence="3">
    <location>
        <begin position="85"/>
        <end position="105"/>
    </location>
</feature>
<dbReference type="Pfam" id="PF01757">
    <property type="entry name" value="Acyl_transf_3"/>
    <property type="match status" value="1"/>
</dbReference>
<dbReference type="Proteomes" id="UP000198312">
    <property type="component" value="Chromosome"/>
</dbReference>
<dbReference type="GO" id="GO:0016747">
    <property type="term" value="F:acyltransferase activity, transferring groups other than amino-acyl groups"/>
    <property type="evidence" value="ECO:0007669"/>
    <property type="project" value="InterPro"/>
</dbReference>
<evidence type="ECO:0000259" key="4">
    <source>
        <dbReference type="Pfam" id="PF01757"/>
    </source>
</evidence>
<feature type="transmembrane region" description="Helical" evidence="3">
    <location>
        <begin position="160"/>
        <end position="177"/>
    </location>
</feature>
<feature type="transmembrane region" description="Helical" evidence="3">
    <location>
        <begin position="189"/>
        <end position="214"/>
    </location>
</feature>
<feature type="transmembrane region" description="Helical" evidence="3">
    <location>
        <begin position="46"/>
        <end position="73"/>
    </location>
</feature>
<accession>A0A220U726</accession>
<gene>
    <name evidence="5" type="ORF">CFK37_16845</name>
</gene>
<feature type="transmembrane region" description="Helical" evidence="3">
    <location>
        <begin position="314"/>
        <end position="334"/>
    </location>
</feature>
<keyword evidence="5" id="KW-0808">Transferase</keyword>
<organism evidence="5 6">
    <name type="scientific">Virgibacillus phasianinus</name>
    <dbReference type="NCBI Taxonomy" id="2017483"/>
    <lineage>
        <taxon>Bacteria</taxon>
        <taxon>Bacillati</taxon>
        <taxon>Bacillota</taxon>
        <taxon>Bacilli</taxon>
        <taxon>Bacillales</taxon>
        <taxon>Bacillaceae</taxon>
        <taxon>Virgibacillus</taxon>
    </lineage>
</organism>
<keyword evidence="3" id="KW-0472">Membrane</keyword>
<protein>
    <submittedName>
        <fullName evidence="5">Acyltransferase</fullName>
    </submittedName>
</protein>
<comment type="similarity">
    <text evidence="2">Belongs to the acyltransferase 3 family.</text>
</comment>
<feature type="transmembrane region" description="Helical" evidence="3">
    <location>
        <begin position="133"/>
        <end position="153"/>
    </location>
</feature>
<reference evidence="5 6" key="1">
    <citation type="submission" date="2017-07" db="EMBL/GenBank/DDBJ databases">
        <title>Virgibacillus sp. LM2416.</title>
        <authorList>
            <person name="Tak E.J."/>
            <person name="Bae J.-W."/>
        </authorList>
    </citation>
    <scope>NUCLEOTIDE SEQUENCE [LARGE SCALE GENOMIC DNA]</scope>
    <source>
        <strain evidence="5 6">LM2416</strain>
    </source>
</reference>
<keyword evidence="3" id="KW-1133">Transmembrane helix</keyword>
<sequence>MEFSKRDMKMLQGVAILFMVSLHLFTRKEVNGLYETFPMINGVPLIYYIGLFGDACVPIYLFASGYGLSISFAKGNNPRKNSKRILKLLINFWIILFMFIGIGFLTGKMEAFPGGIKDFLLNFSLLSNSYNGAWWYLQTYVIIVLLAASIIKWVKRNHSIVVLMVSGFIYLVTYIQRIKQVIDLGDNTILIMVVNAIVLFGTSQFAFVIGIIFAKEKIYSKLYNRFNTISFKNMWCVFSMIMLVIIHGLYESMIVAPFTAVLFICFFSLTDKKGFTQKIFTFFGNHSTNIWLTHMFFYISFFPELIFAPKYPVLIYLWLLTLCLITSFIINLIYKPVIAIIENKTIPVPAEYTVRKEKIT</sequence>
<feature type="transmembrane region" description="Helical" evidence="3">
    <location>
        <begin position="290"/>
        <end position="308"/>
    </location>
</feature>
<feature type="domain" description="Acyltransferase 3" evidence="4">
    <location>
        <begin position="10"/>
        <end position="330"/>
    </location>
</feature>
<evidence type="ECO:0000313" key="6">
    <source>
        <dbReference type="Proteomes" id="UP000198312"/>
    </source>
</evidence>
<keyword evidence="6" id="KW-1185">Reference proteome</keyword>
<evidence type="ECO:0000256" key="1">
    <source>
        <dbReference type="ARBA" id="ARBA00004370"/>
    </source>
</evidence>
<evidence type="ECO:0000256" key="2">
    <source>
        <dbReference type="ARBA" id="ARBA00007400"/>
    </source>
</evidence>